<evidence type="ECO:0000256" key="1">
    <source>
        <dbReference type="ARBA" id="ARBA00000316"/>
    </source>
</evidence>
<dbReference type="CDD" id="cd00430">
    <property type="entry name" value="PLPDE_III_AR"/>
    <property type="match status" value="1"/>
</dbReference>
<dbReference type="RefSeq" id="WP_114386141.1">
    <property type="nucleotide sequence ID" value="NZ_CP055266.1"/>
</dbReference>
<dbReference type="PRINTS" id="PR00992">
    <property type="entry name" value="ALARACEMASE"/>
</dbReference>
<evidence type="ECO:0000256" key="4">
    <source>
        <dbReference type="ARBA" id="ARBA00013089"/>
    </source>
</evidence>
<dbReference type="HAMAP" id="MF_01201">
    <property type="entry name" value="Ala_racemase"/>
    <property type="match status" value="1"/>
</dbReference>
<comment type="caution">
    <text evidence="11">The sequence shown here is derived from an EMBL/GenBank/DDBJ whole genome shotgun (WGS) entry which is preliminary data.</text>
</comment>
<evidence type="ECO:0000256" key="3">
    <source>
        <dbReference type="ARBA" id="ARBA00007880"/>
    </source>
</evidence>
<dbReference type="GO" id="GO:0005829">
    <property type="term" value="C:cytosol"/>
    <property type="evidence" value="ECO:0007669"/>
    <property type="project" value="TreeGrafter"/>
</dbReference>
<evidence type="ECO:0000256" key="7">
    <source>
        <dbReference type="HAMAP-Rule" id="MF_01201"/>
    </source>
</evidence>
<sequence>MDMSISQDLNADAFSARLLIDLDALADNYRQLDAEAAPAETSAVVKADAYGLGAAHVAPALYRAGCRKFFVAHVQEAAGLRQHLPGDAELFVLNGLQPGAEPFAAANGFIPVLNSLEQLANWSKTASEFGRTLPAILQFDTGMSRLGFSPEEANVLAGDPALLSGLSIRFIMSHLASADDSASAQNAAQFSVMRERLAQFTGIALCFSNSGGIFIDKQFHGALVRPGVALYGAVPSDLAGRRMKPVVRIDAKVIQTRTVPAGACVGYGATYVATKETRLATIAIGYADGLPRCLSDRGAAYYGDIRLPIVGRVSMDSMTLDISALPPGTLKLGSLVEMIGPHQSLEDVAQAAGTIAYEILTSLGHRYHRDYISA</sequence>
<dbReference type="EMBL" id="QUSG01000005">
    <property type="protein sequence ID" value="KAA3527853.1"/>
    <property type="molecule type" value="Genomic_DNA"/>
</dbReference>
<feature type="binding site" evidence="7 9">
    <location>
        <position position="145"/>
    </location>
    <ligand>
        <name>substrate</name>
    </ligand>
</feature>
<dbReference type="InterPro" id="IPR029066">
    <property type="entry name" value="PLP-binding_barrel"/>
</dbReference>
<reference evidence="11 12" key="1">
    <citation type="submission" date="2018-08" db="EMBL/GenBank/DDBJ databases">
        <title>Genome sequencing of Agrobacterium vitis strain ICMP 10754.</title>
        <authorList>
            <person name="Visnovsky S.B."/>
            <person name="Pitman A.R."/>
        </authorList>
    </citation>
    <scope>NUCLEOTIDE SEQUENCE [LARGE SCALE GENOMIC DNA]</scope>
    <source>
        <strain evidence="11 12">ICMP 10754</strain>
    </source>
</reference>
<evidence type="ECO:0000256" key="6">
    <source>
        <dbReference type="ARBA" id="ARBA00023235"/>
    </source>
</evidence>
<comment type="catalytic activity">
    <reaction evidence="1 7">
        <text>L-alanine = D-alanine</text>
        <dbReference type="Rhea" id="RHEA:20249"/>
        <dbReference type="ChEBI" id="CHEBI:57416"/>
        <dbReference type="ChEBI" id="CHEBI:57972"/>
        <dbReference type="EC" id="5.1.1.1"/>
    </reaction>
</comment>
<dbReference type="PROSITE" id="PS00395">
    <property type="entry name" value="ALANINE_RACEMASE"/>
    <property type="match status" value="1"/>
</dbReference>
<dbReference type="Gene3D" id="2.40.37.10">
    <property type="entry name" value="Lyase, Ornithine Decarboxylase, Chain A, domain 1"/>
    <property type="match status" value="1"/>
</dbReference>
<accession>A0A368NZ68</accession>
<dbReference type="InterPro" id="IPR001608">
    <property type="entry name" value="Ala_racemase_N"/>
</dbReference>
<evidence type="ECO:0000259" key="10">
    <source>
        <dbReference type="SMART" id="SM01005"/>
    </source>
</evidence>
<evidence type="ECO:0000313" key="11">
    <source>
        <dbReference type="EMBL" id="KAA3527853.1"/>
    </source>
</evidence>
<gene>
    <name evidence="11" type="primary">alr</name>
    <name evidence="11" type="ORF">DXT89_11310</name>
</gene>
<dbReference type="Pfam" id="PF00842">
    <property type="entry name" value="Ala_racemase_C"/>
    <property type="match status" value="1"/>
</dbReference>
<comment type="pathway">
    <text evidence="7">Amino-acid biosynthesis; D-alanine biosynthesis; D-alanine from L-alanine: step 1/1.</text>
</comment>
<feature type="active site" description="Proton acceptor; specific for L-alanine" evidence="7">
    <location>
        <position position="267"/>
    </location>
</feature>
<dbReference type="SMART" id="SM01005">
    <property type="entry name" value="Ala_racemase_C"/>
    <property type="match status" value="1"/>
</dbReference>
<comment type="function">
    <text evidence="7">Catalyzes the interconversion of L-alanine and D-alanine. May also act on other amino acids.</text>
</comment>
<dbReference type="PANTHER" id="PTHR30511">
    <property type="entry name" value="ALANINE RACEMASE"/>
    <property type="match status" value="1"/>
</dbReference>
<dbReference type="GeneID" id="60680108"/>
<dbReference type="SUPFAM" id="SSF50621">
    <property type="entry name" value="Alanine racemase C-terminal domain-like"/>
    <property type="match status" value="1"/>
</dbReference>
<keyword evidence="6 7" id="KW-0413">Isomerase</keyword>
<evidence type="ECO:0000313" key="12">
    <source>
        <dbReference type="Proteomes" id="UP000436911"/>
    </source>
</evidence>
<dbReference type="InterPro" id="IPR009006">
    <property type="entry name" value="Ala_racemase/Decarboxylase_C"/>
</dbReference>
<evidence type="ECO:0000256" key="9">
    <source>
        <dbReference type="PIRSR" id="PIRSR600821-52"/>
    </source>
</evidence>
<dbReference type="SUPFAM" id="SSF51419">
    <property type="entry name" value="PLP-binding barrel"/>
    <property type="match status" value="1"/>
</dbReference>
<evidence type="ECO:0000256" key="8">
    <source>
        <dbReference type="PIRSR" id="PIRSR600821-50"/>
    </source>
</evidence>
<dbReference type="UniPathway" id="UPA00042">
    <property type="reaction ID" value="UER00497"/>
</dbReference>
<dbReference type="GO" id="GO:0030632">
    <property type="term" value="P:D-alanine biosynthetic process"/>
    <property type="evidence" value="ECO:0007669"/>
    <property type="project" value="UniProtKB-UniRule"/>
</dbReference>
<dbReference type="Proteomes" id="UP000436911">
    <property type="component" value="Unassembled WGS sequence"/>
</dbReference>
<dbReference type="AlphaFoldDB" id="A0A368NZ68"/>
<evidence type="ECO:0000256" key="2">
    <source>
        <dbReference type="ARBA" id="ARBA00001933"/>
    </source>
</evidence>
<comment type="similarity">
    <text evidence="3 7">Belongs to the alanine racemase family.</text>
</comment>
<feature type="active site" description="Proton acceptor; specific for D-alanine" evidence="7">
    <location>
        <position position="46"/>
    </location>
</feature>
<dbReference type="NCBIfam" id="TIGR00492">
    <property type="entry name" value="alr"/>
    <property type="match status" value="1"/>
</dbReference>
<dbReference type="Pfam" id="PF01168">
    <property type="entry name" value="Ala_racemase_N"/>
    <property type="match status" value="1"/>
</dbReference>
<dbReference type="InterPro" id="IPR020622">
    <property type="entry name" value="Ala_racemase_pyridoxalP-BS"/>
</dbReference>
<feature type="binding site" evidence="7 9">
    <location>
        <position position="315"/>
    </location>
    <ligand>
        <name>substrate</name>
    </ligand>
</feature>
<feature type="modified residue" description="N6-(pyridoxal phosphate)lysine" evidence="7 8">
    <location>
        <position position="46"/>
    </location>
</feature>
<dbReference type="GO" id="GO:0030170">
    <property type="term" value="F:pyridoxal phosphate binding"/>
    <property type="evidence" value="ECO:0007669"/>
    <property type="project" value="UniProtKB-UniRule"/>
</dbReference>
<dbReference type="EC" id="5.1.1.1" evidence="4 7"/>
<keyword evidence="5 7" id="KW-0663">Pyridoxal phosphate</keyword>
<dbReference type="PANTHER" id="PTHR30511:SF0">
    <property type="entry name" value="ALANINE RACEMASE, CATABOLIC-RELATED"/>
    <property type="match status" value="1"/>
</dbReference>
<organism evidence="11 12">
    <name type="scientific">Agrobacterium vitis</name>
    <name type="common">Rhizobium vitis</name>
    <dbReference type="NCBI Taxonomy" id="373"/>
    <lineage>
        <taxon>Bacteria</taxon>
        <taxon>Pseudomonadati</taxon>
        <taxon>Pseudomonadota</taxon>
        <taxon>Alphaproteobacteria</taxon>
        <taxon>Hyphomicrobiales</taxon>
        <taxon>Rhizobiaceae</taxon>
        <taxon>Rhizobium/Agrobacterium group</taxon>
        <taxon>Agrobacterium</taxon>
    </lineage>
</organism>
<feature type="domain" description="Alanine racemase C-terminal" evidence="10">
    <location>
        <begin position="246"/>
        <end position="372"/>
    </location>
</feature>
<dbReference type="Gene3D" id="3.20.20.10">
    <property type="entry name" value="Alanine racemase"/>
    <property type="match status" value="1"/>
</dbReference>
<dbReference type="InterPro" id="IPR000821">
    <property type="entry name" value="Ala_racemase"/>
</dbReference>
<dbReference type="GO" id="GO:0008784">
    <property type="term" value="F:alanine racemase activity"/>
    <property type="evidence" value="ECO:0007669"/>
    <property type="project" value="UniProtKB-UniRule"/>
</dbReference>
<name>A0A368NZ68_AGRVI</name>
<evidence type="ECO:0000256" key="5">
    <source>
        <dbReference type="ARBA" id="ARBA00022898"/>
    </source>
</evidence>
<comment type="cofactor">
    <cofactor evidence="2 7 8">
        <name>pyridoxal 5'-phosphate</name>
        <dbReference type="ChEBI" id="CHEBI:597326"/>
    </cofactor>
</comment>
<protein>
    <recommendedName>
        <fullName evidence="4 7">Alanine racemase</fullName>
        <ecNumber evidence="4 7">5.1.1.1</ecNumber>
    </recommendedName>
</protein>
<dbReference type="InterPro" id="IPR011079">
    <property type="entry name" value="Ala_racemase_C"/>
</dbReference>
<dbReference type="OrthoDB" id="9813814at2"/>
<proteinExistence type="inferred from homology"/>